<evidence type="ECO:0000256" key="8">
    <source>
        <dbReference type="ARBA" id="ARBA00023306"/>
    </source>
</evidence>
<feature type="region of interest" description="Disordered" evidence="12">
    <location>
        <begin position="20"/>
        <end position="42"/>
    </location>
</feature>
<protein>
    <recommendedName>
        <fullName evidence="3">Centrosomal protein POC5</fullName>
    </recommendedName>
    <alternativeName>
        <fullName evidence="9">Protein of centriole 5</fullName>
    </alternativeName>
</protein>
<sequence>MSASTNPYLVGYEQFLRKPNLDYNRTDPQPSSAPPTHPVLTTSVSARTPALVSRTTAPVTEPVQPTVQLHPSTNLDDSSGIDIFVPMPPGGLSTQLPPSDVVNFAGATTRPQTPTTLNIIARPSGVTAGQAESAAVEITISTQPEEPQPYVSHLQGLTVQQMLDLDIDTLVVKIDEHHNQAKKAVLDHVMETKARLMQAKNDAVEEEKRKGAMLLATKEEEINLMTVEVGNMRLTTQRLWDLLGRCCAAYGTAKERRRVNLVQFQIFCAWRRQAMMLARRRRLLARAERWDINVHLKRNVFRAWFREAIRAHRVTLNNRYIQEVDNAKRLIHEHYHRQIAEMERMLADARHQLDREAETRARLEEDMKRAFMRGVCALNIEAMNMMKRGAAAGGVNPANGAAPTAAEKQPTEPAAGGSVASSAPASAPHVSAAPAASEVVNPDLCRSITLSPPRFTAQPGPGGAGSSTCPGPASSAQPLAASSTSAVRLSGNGTTSTAPTVSTMLTGSSSSRPGSSYGLPVTGSTMTVSGNSLVVGRASAGLQQAAAATTGQGTSTSGAASEGGPTVRETAQTFYQRPQVVVTRGPGVNLAGSSTEVPRPRTNAPLPTVRML</sequence>
<comment type="subcellular location">
    <subcellularLocation>
        <location evidence="1">Cytoplasm</location>
        <location evidence="1">Cytoskeleton</location>
        <location evidence="1">Microtubule organizing center</location>
        <location evidence="1">Centrosome</location>
        <location evidence="1">Centriole</location>
    </subcellularLocation>
</comment>
<evidence type="ECO:0000313" key="13">
    <source>
        <dbReference type="EMBL" id="GLI68809.1"/>
    </source>
</evidence>
<keyword evidence="5" id="KW-0677">Repeat</keyword>
<feature type="coiled-coil region" evidence="11">
    <location>
        <begin position="332"/>
        <end position="373"/>
    </location>
</feature>
<feature type="compositionally biased region" description="Low complexity" evidence="12">
    <location>
        <begin position="473"/>
        <end position="486"/>
    </location>
</feature>
<evidence type="ECO:0000256" key="3">
    <source>
        <dbReference type="ARBA" id="ARBA00014910"/>
    </source>
</evidence>
<comment type="function">
    <text evidence="10">Essential for the assembly of the distal half of centrioles, required for centriole elongation. Acts as a negative regulator of centriole elongation.</text>
</comment>
<dbReference type="EMBL" id="BSDZ01000080">
    <property type="protein sequence ID" value="GLI68809.1"/>
    <property type="molecule type" value="Genomic_DNA"/>
</dbReference>
<gene>
    <name evidence="13" type="ORF">VaNZ11_013311</name>
</gene>
<evidence type="ECO:0000256" key="9">
    <source>
        <dbReference type="ARBA" id="ARBA00031694"/>
    </source>
</evidence>
<evidence type="ECO:0000256" key="4">
    <source>
        <dbReference type="ARBA" id="ARBA00022490"/>
    </source>
</evidence>
<feature type="compositionally biased region" description="Low complexity" evidence="12">
    <location>
        <begin position="507"/>
        <end position="516"/>
    </location>
</feature>
<dbReference type="InterPro" id="IPR033351">
    <property type="entry name" value="POC5"/>
</dbReference>
<evidence type="ECO:0000256" key="10">
    <source>
        <dbReference type="ARBA" id="ARBA00049959"/>
    </source>
</evidence>
<reference evidence="13 14" key="1">
    <citation type="journal article" date="2023" name="IScience">
        <title>Expanded male sex-determining region conserved during the evolution of homothallism in the green alga Volvox.</title>
        <authorList>
            <person name="Yamamoto K."/>
            <person name="Matsuzaki R."/>
            <person name="Mahakham W."/>
            <person name="Heman W."/>
            <person name="Sekimoto H."/>
            <person name="Kawachi M."/>
            <person name="Minakuchi Y."/>
            <person name="Toyoda A."/>
            <person name="Nozaki H."/>
        </authorList>
    </citation>
    <scope>NUCLEOTIDE SEQUENCE [LARGE SCALE GENOMIC DNA]</scope>
    <source>
        <strain evidence="13 14">NIES-4468</strain>
    </source>
</reference>
<dbReference type="PANTHER" id="PTHR28618:SF1">
    <property type="entry name" value="CENTROSOMAL PROTEIN POC5"/>
    <property type="match status" value="1"/>
</dbReference>
<evidence type="ECO:0000256" key="5">
    <source>
        <dbReference type="ARBA" id="ARBA00022737"/>
    </source>
</evidence>
<feature type="compositionally biased region" description="Polar residues" evidence="12">
    <location>
        <begin position="491"/>
        <end position="506"/>
    </location>
</feature>
<evidence type="ECO:0000256" key="7">
    <source>
        <dbReference type="ARBA" id="ARBA00023212"/>
    </source>
</evidence>
<keyword evidence="14" id="KW-1185">Reference proteome</keyword>
<keyword evidence="4" id="KW-0963">Cytoplasm</keyword>
<feature type="compositionally biased region" description="Low complexity" evidence="12">
    <location>
        <begin position="413"/>
        <end position="426"/>
    </location>
</feature>
<feature type="region of interest" description="Disordered" evidence="12">
    <location>
        <begin position="399"/>
        <end position="426"/>
    </location>
</feature>
<feature type="region of interest" description="Disordered" evidence="12">
    <location>
        <begin position="450"/>
        <end position="516"/>
    </location>
</feature>
<organism evidence="13 14">
    <name type="scientific">Volvox africanus</name>
    <dbReference type="NCBI Taxonomy" id="51714"/>
    <lineage>
        <taxon>Eukaryota</taxon>
        <taxon>Viridiplantae</taxon>
        <taxon>Chlorophyta</taxon>
        <taxon>core chlorophytes</taxon>
        <taxon>Chlorophyceae</taxon>
        <taxon>CS clade</taxon>
        <taxon>Chlamydomonadales</taxon>
        <taxon>Volvocaceae</taxon>
        <taxon>Volvox</taxon>
    </lineage>
</organism>
<dbReference type="PANTHER" id="PTHR28618">
    <property type="entry name" value="CENTROSOMAL PROTEIN POC5"/>
    <property type="match status" value="1"/>
</dbReference>
<comment type="similarity">
    <text evidence="2">Belongs to the POC5 family.</text>
</comment>
<evidence type="ECO:0000256" key="2">
    <source>
        <dbReference type="ARBA" id="ARBA00010411"/>
    </source>
</evidence>
<evidence type="ECO:0000256" key="6">
    <source>
        <dbReference type="ARBA" id="ARBA00023054"/>
    </source>
</evidence>
<accession>A0ABQ5SHC7</accession>
<feature type="region of interest" description="Disordered" evidence="12">
    <location>
        <begin position="589"/>
        <end position="612"/>
    </location>
</feature>
<keyword evidence="7" id="KW-0206">Cytoskeleton</keyword>
<evidence type="ECO:0000256" key="11">
    <source>
        <dbReference type="SAM" id="Coils"/>
    </source>
</evidence>
<dbReference type="Proteomes" id="UP001165090">
    <property type="component" value="Unassembled WGS sequence"/>
</dbReference>
<evidence type="ECO:0000256" key="12">
    <source>
        <dbReference type="SAM" id="MobiDB-lite"/>
    </source>
</evidence>
<evidence type="ECO:0000256" key="1">
    <source>
        <dbReference type="ARBA" id="ARBA00004114"/>
    </source>
</evidence>
<evidence type="ECO:0000313" key="14">
    <source>
        <dbReference type="Proteomes" id="UP001165090"/>
    </source>
</evidence>
<keyword evidence="8" id="KW-0131">Cell cycle</keyword>
<name>A0ABQ5SHC7_9CHLO</name>
<comment type="caution">
    <text evidence="13">The sequence shown here is derived from an EMBL/GenBank/DDBJ whole genome shotgun (WGS) entry which is preliminary data.</text>
</comment>
<proteinExistence type="inferred from homology"/>
<keyword evidence="6 11" id="KW-0175">Coiled coil</keyword>